<evidence type="ECO:0000256" key="1">
    <source>
        <dbReference type="SAM" id="Phobius"/>
    </source>
</evidence>
<feature type="transmembrane region" description="Helical" evidence="1">
    <location>
        <begin position="42"/>
        <end position="61"/>
    </location>
</feature>
<dbReference type="EMBL" id="JBHMDG010000012">
    <property type="protein sequence ID" value="MFB9313401.1"/>
    <property type="molecule type" value="Genomic_DNA"/>
</dbReference>
<keyword evidence="1" id="KW-0472">Membrane</keyword>
<dbReference type="RefSeq" id="WP_140007959.1">
    <property type="nucleotide sequence ID" value="NZ_JBHMDG010000012.1"/>
</dbReference>
<protein>
    <submittedName>
        <fullName evidence="2">Uncharacterized protein</fullName>
    </submittedName>
</protein>
<keyword evidence="1" id="KW-0812">Transmembrane</keyword>
<name>A0ABV5K9S4_9ACTN</name>
<gene>
    <name evidence="2" type="ORF">ACFFRI_10135</name>
</gene>
<organism evidence="2 3">
    <name type="scientific">Nocardioides plantarum</name>
    <dbReference type="NCBI Taxonomy" id="29299"/>
    <lineage>
        <taxon>Bacteria</taxon>
        <taxon>Bacillati</taxon>
        <taxon>Actinomycetota</taxon>
        <taxon>Actinomycetes</taxon>
        <taxon>Propionibacteriales</taxon>
        <taxon>Nocardioidaceae</taxon>
        <taxon>Nocardioides</taxon>
    </lineage>
</organism>
<accession>A0ABV5K9S4</accession>
<reference evidence="2 3" key="1">
    <citation type="submission" date="2024-09" db="EMBL/GenBank/DDBJ databases">
        <authorList>
            <person name="Sun Q."/>
            <person name="Mori K."/>
        </authorList>
    </citation>
    <scope>NUCLEOTIDE SEQUENCE [LARGE SCALE GENOMIC DNA]</scope>
    <source>
        <strain evidence="2 3">JCM 9626</strain>
    </source>
</reference>
<evidence type="ECO:0000313" key="3">
    <source>
        <dbReference type="Proteomes" id="UP001589750"/>
    </source>
</evidence>
<evidence type="ECO:0000313" key="2">
    <source>
        <dbReference type="EMBL" id="MFB9313401.1"/>
    </source>
</evidence>
<dbReference type="Proteomes" id="UP001589750">
    <property type="component" value="Unassembled WGS sequence"/>
</dbReference>
<comment type="caution">
    <text evidence="2">The sequence shown here is derived from an EMBL/GenBank/DDBJ whole genome shotgun (WGS) entry which is preliminary data.</text>
</comment>
<keyword evidence="3" id="KW-1185">Reference proteome</keyword>
<sequence length="70" mass="7581">MSRLHLKTEASLGLLAADLVVLWLALPAAYDDTAPTWLRTTLGAVALLALALALWSILMIVRDLRARGAR</sequence>
<feature type="transmembrane region" description="Helical" evidence="1">
    <location>
        <begin position="12"/>
        <end position="30"/>
    </location>
</feature>
<keyword evidence="1" id="KW-1133">Transmembrane helix</keyword>
<proteinExistence type="predicted"/>